<organism evidence="2">
    <name type="scientific">marine metagenome</name>
    <dbReference type="NCBI Taxonomy" id="408172"/>
    <lineage>
        <taxon>unclassified sequences</taxon>
        <taxon>metagenomes</taxon>
        <taxon>ecological metagenomes</taxon>
    </lineage>
</organism>
<reference evidence="2" key="1">
    <citation type="submission" date="2018-05" db="EMBL/GenBank/DDBJ databases">
        <authorList>
            <person name="Lanie J.A."/>
            <person name="Ng W.-L."/>
            <person name="Kazmierczak K.M."/>
            <person name="Andrzejewski T.M."/>
            <person name="Davidsen T.M."/>
            <person name="Wayne K.J."/>
            <person name="Tettelin H."/>
            <person name="Glass J.I."/>
            <person name="Rusch D."/>
            <person name="Podicherti R."/>
            <person name="Tsui H.-C.T."/>
            <person name="Winkler M.E."/>
        </authorList>
    </citation>
    <scope>NUCLEOTIDE SEQUENCE</scope>
</reference>
<evidence type="ECO:0000313" key="2">
    <source>
        <dbReference type="EMBL" id="SVA48723.1"/>
    </source>
</evidence>
<feature type="transmembrane region" description="Helical" evidence="1">
    <location>
        <begin position="99"/>
        <end position="115"/>
    </location>
</feature>
<accession>A0A381W9Y3</accession>
<name>A0A381W9Y3_9ZZZZ</name>
<feature type="transmembrane region" description="Helical" evidence="1">
    <location>
        <begin position="189"/>
        <end position="211"/>
    </location>
</feature>
<gene>
    <name evidence="2" type="ORF">METZ01_LOCUS101577</name>
</gene>
<sequence>MSETVWIYSIYAVVGILISLGRSPISYGGCVALYAVSLYLSRLFNAWNIKVSLAICFQTFVGAILCYFIVGYANLPSQETISLYWIFDLDQWVYEEGEVGLTIVLAAFMSVFMWVKGGLAGSTDFPLEALSSTFRIGIIVMAFTVTIDIFNGADLYMSTLMYLFFASTLSGLAIGRLKPSSNSGVVTLRWLRVVSVPVGMIVLSGLLFASFSKDFLGTISSPITTLISWIAMAIVYLVAIPIIYAIQFVARLFSWIFGDALTPDRPVPERESFTGMGNVLEELINTPGSEEPSVFMQYFEYFAIFILVSGLLFGLGIAFRRINRPKNIVDDGIKSKIEGSEDSMTDLLEIAKRLLLRRRLAKQENMFEIPRHLDSGSKTVLQSYYGLLYLGSQKGVNRSHNSTPKEFEPALYRSFGVDSVRRITEAFMDVCYGRITPISSRAAEVKDLIEVLGKEDN</sequence>
<keyword evidence="1" id="KW-0472">Membrane</keyword>
<feature type="transmembrane region" description="Helical" evidence="1">
    <location>
        <begin position="6"/>
        <end position="39"/>
    </location>
</feature>
<dbReference type="EMBL" id="UINC01011000">
    <property type="protein sequence ID" value="SVA48723.1"/>
    <property type="molecule type" value="Genomic_DNA"/>
</dbReference>
<evidence type="ECO:0008006" key="3">
    <source>
        <dbReference type="Google" id="ProtNLM"/>
    </source>
</evidence>
<evidence type="ECO:0000256" key="1">
    <source>
        <dbReference type="SAM" id="Phobius"/>
    </source>
</evidence>
<dbReference type="AlphaFoldDB" id="A0A381W9Y3"/>
<feature type="transmembrane region" description="Helical" evidence="1">
    <location>
        <begin position="298"/>
        <end position="319"/>
    </location>
</feature>
<proteinExistence type="predicted"/>
<feature type="transmembrane region" description="Helical" evidence="1">
    <location>
        <begin position="223"/>
        <end position="246"/>
    </location>
</feature>
<keyword evidence="1" id="KW-0812">Transmembrane</keyword>
<protein>
    <recommendedName>
        <fullName evidence="3">DUF4129 domain-containing protein</fullName>
    </recommendedName>
</protein>
<feature type="transmembrane region" description="Helical" evidence="1">
    <location>
        <begin position="136"/>
        <end position="153"/>
    </location>
</feature>
<feature type="transmembrane region" description="Helical" evidence="1">
    <location>
        <begin position="51"/>
        <end position="73"/>
    </location>
</feature>
<keyword evidence="1" id="KW-1133">Transmembrane helix</keyword>
<feature type="transmembrane region" description="Helical" evidence="1">
    <location>
        <begin position="159"/>
        <end position="177"/>
    </location>
</feature>